<protein>
    <recommendedName>
        <fullName evidence="2">DUF7580 domain-containing protein</fullName>
    </recommendedName>
</protein>
<evidence type="ECO:0000256" key="1">
    <source>
        <dbReference type="SAM" id="MobiDB-lite"/>
    </source>
</evidence>
<dbReference type="EMBL" id="JAUEPN010000006">
    <property type="protein sequence ID" value="KAK3293390.1"/>
    <property type="molecule type" value="Genomic_DNA"/>
</dbReference>
<accession>A0AAE0LQC6</accession>
<evidence type="ECO:0000313" key="3">
    <source>
        <dbReference type="EMBL" id="KAK3293390.1"/>
    </source>
</evidence>
<reference evidence="3" key="1">
    <citation type="journal article" date="2023" name="Mol. Phylogenet. Evol.">
        <title>Genome-scale phylogeny and comparative genomics of the fungal order Sordariales.</title>
        <authorList>
            <person name="Hensen N."/>
            <person name="Bonometti L."/>
            <person name="Westerberg I."/>
            <person name="Brannstrom I.O."/>
            <person name="Guillou S."/>
            <person name="Cros-Aarteil S."/>
            <person name="Calhoun S."/>
            <person name="Haridas S."/>
            <person name="Kuo A."/>
            <person name="Mondo S."/>
            <person name="Pangilinan J."/>
            <person name="Riley R."/>
            <person name="LaButti K."/>
            <person name="Andreopoulos B."/>
            <person name="Lipzen A."/>
            <person name="Chen C."/>
            <person name="Yan M."/>
            <person name="Daum C."/>
            <person name="Ng V."/>
            <person name="Clum A."/>
            <person name="Steindorff A."/>
            <person name="Ohm R.A."/>
            <person name="Martin F."/>
            <person name="Silar P."/>
            <person name="Natvig D.O."/>
            <person name="Lalanne C."/>
            <person name="Gautier V."/>
            <person name="Ament-Velasquez S.L."/>
            <person name="Kruys A."/>
            <person name="Hutchinson M.I."/>
            <person name="Powell A.J."/>
            <person name="Barry K."/>
            <person name="Miller A.N."/>
            <person name="Grigoriev I.V."/>
            <person name="Debuchy R."/>
            <person name="Gladieux P."/>
            <person name="Hiltunen Thoren M."/>
            <person name="Johannesson H."/>
        </authorList>
    </citation>
    <scope>NUCLEOTIDE SEQUENCE</scope>
    <source>
        <strain evidence="3">CBS 168.71</strain>
    </source>
</reference>
<feature type="region of interest" description="Disordered" evidence="1">
    <location>
        <begin position="300"/>
        <end position="337"/>
    </location>
</feature>
<evidence type="ECO:0000313" key="4">
    <source>
        <dbReference type="Proteomes" id="UP001278766"/>
    </source>
</evidence>
<organism evidence="3 4">
    <name type="scientific">Chaetomium fimeti</name>
    <dbReference type="NCBI Taxonomy" id="1854472"/>
    <lineage>
        <taxon>Eukaryota</taxon>
        <taxon>Fungi</taxon>
        <taxon>Dikarya</taxon>
        <taxon>Ascomycota</taxon>
        <taxon>Pezizomycotina</taxon>
        <taxon>Sordariomycetes</taxon>
        <taxon>Sordariomycetidae</taxon>
        <taxon>Sordariales</taxon>
        <taxon>Chaetomiaceae</taxon>
        <taxon>Chaetomium</taxon>
    </lineage>
</organism>
<keyword evidence="4" id="KW-1185">Reference proteome</keyword>
<dbReference type="GeneID" id="87836393"/>
<dbReference type="AlphaFoldDB" id="A0AAE0LQC6"/>
<proteinExistence type="predicted"/>
<reference evidence="3" key="2">
    <citation type="submission" date="2023-06" db="EMBL/GenBank/DDBJ databases">
        <authorList>
            <consortium name="Lawrence Berkeley National Laboratory"/>
            <person name="Haridas S."/>
            <person name="Hensen N."/>
            <person name="Bonometti L."/>
            <person name="Westerberg I."/>
            <person name="Brannstrom I.O."/>
            <person name="Guillou S."/>
            <person name="Cros-Aarteil S."/>
            <person name="Calhoun S."/>
            <person name="Kuo A."/>
            <person name="Mondo S."/>
            <person name="Pangilinan J."/>
            <person name="Riley R."/>
            <person name="Labutti K."/>
            <person name="Andreopoulos B."/>
            <person name="Lipzen A."/>
            <person name="Chen C."/>
            <person name="Yanf M."/>
            <person name="Daum C."/>
            <person name="Ng V."/>
            <person name="Clum A."/>
            <person name="Steindorff A."/>
            <person name="Ohm R."/>
            <person name="Martin F."/>
            <person name="Silar P."/>
            <person name="Natvig D."/>
            <person name="Lalanne C."/>
            <person name="Gautier V."/>
            <person name="Ament-Velasquez S.L."/>
            <person name="Kruys A."/>
            <person name="Hutchinson M.I."/>
            <person name="Powell A.J."/>
            <person name="Barry K."/>
            <person name="Miller A.N."/>
            <person name="Grigoriev I.V."/>
            <person name="Debuchy R."/>
            <person name="Gladieux P."/>
            <person name="Thoren M.H."/>
            <person name="Johannesson H."/>
        </authorList>
    </citation>
    <scope>NUCLEOTIDE SEQUENCE</scope>
    <source>
        <strain evidence="3">CBS 168.71</strain>
    </source>
</reference>
<gene>
    <name evidence="3" type="ORF">B0H64DRAFT_211728</name>
</gene>
<dbReference type="PANTHER" id="PTHR35186">
    <property type="entry name" value="ANK_REP_REGION DOMAIN-CONTAINING PROTEIN"/>
    <property type="match status" value="1"/>
</dbReference>
<evidence type="ECO:0000259" key="2">
    <source>
        <dbReference type="Pfam" id="PF24476"/>
    </source>
</evidence>
<feature type="domain" description="DUF7580" evidence="2">
    <location>
        <begin position="338"/>
        <end position="585"/>
    </location>
</feature>
<dbReference type="Pfam" id="PF24476">
    <property type="entry name" value="DUF7580"/>
    <property type="match status" value="1"/>
</dbReference>
<comment type="caution">
    <text evidence="3">The sequence shown here is derived from an EMBL/GenBank/DDBJ whole genome shotgun (WGS) entry which is preliminary data.</text>
</comment>
<name>A0AAE0LQC6_9PEZI</name>
<sequence>MAEIVGLVVGGFPIAIWALEKYAEPWETYHRYHTTIQAFRADLILQKRQLQTSLLNIGLHDNPTTEEVREFFEEKFPDISPELMSIIRRMDETTASLLKSLEIDVNGKPDVLLGKVHWEWRRVKNSLSTKKRAKVVDDLRHWNDDLRRSLEKPEVPAQDDSCKVQDLKRRFNITRSNAIRQCLASLHRALELGFRCSCPTPHAAAIDLDWASYESDSGITFKVAVSYETSAQSQGVGSWCKLDITSETATETVESVPELPSIRFPAPVRAPALLVPSLPTGYRSPSPSSSFRSKVAHFKHSRTFSRTPPPPPTPPSTTASLPNLRTLDTAPAVPSPQRSGIASLCAALRTETCPWPLKRFLKDPDSEQARHYSLYHHPVDSPNIIKAVPVKSLLSSRGQQTQKRSPYLALTAKQRFGIAATIAWSVLHLSCSPWLDEREWDQKQMAIFIENTPNGRKTFSRHPCASYIFARRTYQEDVPPDFDNPVNSLVPNRTIFALGVLLIELCVSEPVSKPDGDNAGATSLIDDYQSALSRLDEVYRLAGDSYGYATERCVKCSFEGRDMYKDFEFSRFRQQFYDVVVAPVQATYLTFPESSHCV</sequence>
<dbReference type="Proteomes" id="UP001278766">
    <property type="component" value="Unassembled WGS sequence"/>
</dbReference>
<dbReference type="InterPro" id="IPR056002">
    <property type="entry name" value="DUF7580"/>
</dbReference>
<dbReference type="PANTHER" id="PTHR35186:SF4">
    <property type="entry name" value="PRION-INHIBITION AND PROPAGATION HELO DOMAIN-CONTAINING PROTEIN"/>
    <property type="match status" value="1"/>
</dbReference>
<dbReference type="RefSeq" id="XP_062656904.1">
    <property type="nucleotide sequence ID" value="XM_062799445.1"/>
</dbReference>